<organism evidence="8 9">
    <name type="scientific">Rhodobacter capsulatus (strain ATCC BAA-309 / NBRC 16581 / SB1003)</name>
    <dbReference type="NCBI Taxonomy" id="272942"/>
    <lineage>
        <taxon>Bacteria</taxon>
        <taxon>Pseudomonadati</taxon>
        <taxon>Pseudomonadota</taxon>
        <taxon>Alphaproteobacteria</taxon>
        <taxon>Rhodobacterales</taxon>
        <taxon>Rhodobacter group</taxon>
        <taxon>Rhodobacter</taxon>
    </lineage>
</organism>
<dbReference type="GeneID" id="31490046"/>
<dbReference type="Pfam" id="PF01297">
    <property type="entry name" value="ZnuA"/>
    <property type="match status" value="1"/>
</dbReference>
<keyword evidence="5" id="KW-0406">Ion transport</keyword>
<dbReference type="SUPFAM" id="SSF53807">
    <property type="entry name" value="Helical backbone' metal receptor"/>
    <property type="match status" value="1"/>
</dbReference>
<dbReference type="GO" id="GO:0006829">
    <property type="term" value="P:zinc ion transport"/>
    <property type="evidence" value="ECO:0007669"/>
    <property type="project" value="UniProtKB-KW"/>
</dbReference>
<feature type="signal peptide" evidence="7">
    <location>
        <begin position="1"/>
        <end position="20"/>
    </location>
</feature>
<accession>D5ARM0</accession>
<dbReference type="InterPro" id="IPR006127">
    <property type="entry name" value="ZnuA-like"/>
</dbReference>
<dbReference type="STRING" id="272942.RCAP_rcc01133"/>
<evidence type="ECO:0000256" key="3">
    <source>
        <dbReference type="ARBA" id="ARBA00022448"/>
    </source>
</evidence>
<dbReference type="RefSeq" id="WP_013066870.1">
    <property type="nucleotide sequence ID" value="NC_014034.1"/>
</dbReference>
<dbReference type="eggNOG" id="COG4531">
    <property type="taxonomic scope" value="Bacteria"/>
</dbReference>
<keyword evidence="3" id="KW-0813">Transport</keyword>
<dbReference type="Proteomes" id="UP000002361">
    <property type="component" value="Chromosome"/>
</dbReference>
<evidence type="ECO:0000313" key="9">
    <source>
        <dbReference type="Proteomes" id="UP000002361"/>
    </source>
</evidence>
<evidence type="ECO:0000256" key="7">
    <source>
        <dbReference type="SAM" id="SignalP"/>
    </source>
</evidence>
<evidence type="ECO:0000256" key="4">
    <source>
        <dbReference type="ARBA" id="ARBA00022729"/>
    </source>
</evidence>
<reference evidence="8 9" key="2">
    <citation type="journal article" date="2010" name="J. Bacteriol.">
        <title>Complete genome sequence of the photosynthetic purple nonsulfur bacterium Rhodobacter capsulatus SB 1003.</title>
        <authorList>
            <person name="Strnad H."/>
            <person name="Lapidus A."/>
            <person name="Paces J."/>
            <person name="Ulbrich P."/>
            <person name="Vlcek C."/>
            <person name="Paces V."/>
            <person name="Haselkorn R."/>
        </authorList>
    </citation>
    <scope>NUCLEOTIDE SEQUENCE [LARGE SCALE GENOMIC DNA]</scope>
    <source>
        <strain evidence="9">ATCC BAA-309 / NBRC 16581 / SB1003</strain>
    </source>
</reference>
<evidence type="ECO:0000313" key="8">
    <source>
        <dbReference type="EMBL" id="ADE84891.1"/>
    </source>
</evidence>
<keyword evidence="5" id="KW-0864">Zinc transport</keyword>
<evidence type="ECO:0000256" key="5">
    <source>
        <dbReference type="ARBA" id="ARBA00022906"/>
    </source>
</evidence>
<evidence type="ECO:0000256" key="2">
    <source>
        <dbReference type="ARBA" id="ARBA00015915"/>
    </source>
</evidence>
<comment type="similarity">
    <text evidence="1">Belongs to the bacterial solute-binding protein 9 family.</text>
</comment>
<sequence length="320" mass="33660">MQRPALTALLLSALASPSLAEVPKVVTDIPPVHSLVAQVMGDLGSPAVLLEQGGNAHSYQLKPSQAAALQEADLVLWVGPKMTPWLDRAIDGLQGPGKAVALLDAPGTLLLDFGGKPHVGGHAPDHAHEGHDHDAHDHDEHGEEHHHEGLDPHAWLSPVNAGTWLTLIGSELARRDPEHGATYIANAAQARLRLATLDAQLMADLAPLKGRPFVTFHDAYGYFTSHYGLTSAGSVSMGDAADPGAAHLRDLRDSLSAKGVVCAFPEANHDPKQVEMLLEGTPAKRGAALDPEGSTLPYGPGLYNAVLTGLGRAMRDCLAP</sequence>
<dbReference type="PANTHER" id="PTHR42953">
    <property type="entry name" value="HIGH-AFFINITY ZINC UPTAKE SYSTEM PROTEIN ZNUA-RELATED"/>
    <property type="match status" value="1"/>
</dbReference>
<evidence type="ECO:0000256" key="1">
    <source>
        <dbReference type="ARBA" id="ARBA00011028"/>
    </source>
</evidence>
<dbReference type="KEGG" id="rcp:RCAP_rcc01133"/>
<dbReference type="HOGENOM" id="CLU_016838_1_2_5"/>
<feature type="region of interest" description="Disordered" evidence="6">
    <location>
        <begin position="117"/>
        <end position="153"/>
    </location>
</feature>
<feature type="chain" id="PRO_5003068590" description="High-affinity zinc uptake system protein ZnuA" evidence="7">
    <location>
        <begin position="21"/>
        <end position="320"/>
    </location>
</feature>
<keyword evidence="5" id="KW-0862">Zinc</keyword>
<dbReference type="InterPro" id="IPR050492">
    <property type="entry name" value="Bact_metal-bind_prot9"/>
</dbReference>
<dbReference type="OrthoDB" id="7346865at2"/>
<reference key="1">
    <citation type="submission" date="2008-12" db="EMBL/GenBank/DDBJ databases">
        <title>Complete genome sequence of Rhodobacter capsulatus SB1003.</title>
        <authorList>
            <person name="Strnad H."/>
            <person name="Lapidus A."/>
            <person name="Vlcek C."/>
            <person name="Ulbrich P."/>
            <person name="Paces J."/>
            <person name="Maltsev N."/>
            <person name="Kumar V."/>
            <person name="Kogan Y."/>
            <person name="Milgram A."/>
            <person name="Rebrekov D."/>
            <person name="Mazur M."/>
            <person name="Cox R."/>
            <person name="Kyrpides N."/>
            <person name="Kolar M."/>
            <person name="Sachova J."/>
            <person name="Ridl J."/>
            <person name="Ivanova N."/>
            <person name="Kapatral V."/>
            <person name="Los T."/>
            <person name="Lykidis A."/>
            <person name="Mikhailova N."/>
            <person name="Reznik G."/>
            <person name="Vasieva O."/>
            <person name="Fonstein M."/>
            <person name="Paces V."/>
            <person name="Haselkorn R."/>
        </authorList>
    </citation>
    <scope>NUCLEOTIDE SEQUENCE</scope>
    <source>
        <strain>SB1003</strain>
    </source>
</reference>
<feature type="compositionally biased region" description="Basic and acidic residues" evidence="6">
    <location>
        <begin position="123"/>
        <end position="151"/>
    </location>
</feature>
<dbReference type="PANTHER" id="PTHR42953:SF3">
    <property type="entry name" value="HIGH-AFFINITY ZINC UPTAKE SYSTEM PROTEIN ZNUA"/>
    <property type="match status" value="1"/>
</dbReference>
<proteinExistence type="inferred from homology"/>
<protein>
    <recommendedName>
        <fullName evidence="2">High-affinity zinc uptake system protein ZnuA</fullName>
    </recommendedName>
</protein>
<dbReference type="AlphaFoldDB" id="D5ARM0"/>
<gene>
    <name evidence="8" type="primary">znuA</name>
    <name evidence="8" type="ordered locus">RCAP_rcc01133</name>
</gene>
<name>D5ARM0_RHOCB</name>
<dbReference type="EMBL" id="CP001312">
    <property type="protein sequence ID" value="ADE84891.1"/>
    <property type="molecule type" value="Genomic_DNA"/>
</dbReference>
<keyword evidence="9" id="KW-1185">Reference proteome</keyword>
<dbReference type="GO" id="GO:0046872">
    <property type="term" value="F:metal ion binding"/>
    <property type="evidence" value="ECO:0007669"/>
    <property type="project" value="InterPro"/>
</dbReference>
<evidence type="ECO:0000256" key="6">
    <source>
        <dbReference type="SAM" id="MobiDB-lite"/>
    </source>
</evidence>
<dbReference type="Gene3D" id="3.40.50.1980">
    <property type="entry name" value="Nitrogenase molybdenum iron protein domain"/>
    <property type="match status" value="2"/>
</dbReference>
<keyword evidence="4 7" id="KW-0732">Signal</keyword>